<feature type="transmembrane region" description="Helical" evidence="14">
    <location>
        <begin position="12"/>
        <end position="30"/>
    </location>
</feature>
<evidence type="ECO:0000256" key="9">
    <source>
        <dbReference type="ARBA" id="ARBA00030642"/>
    </source>
</evidence>
<protein>
    <recommendedName>
        <fullName evidence="2">Parvulin-like PPIase</fullName>
    </recommendedName>
    <alternativeName>
        <fullName evidence="9">Peptidyl-prolyl cis-trans isomerase plp</fullName>
    </alternativeName>
    <alternativeName>
        <fullName evidence="12">Periplasmic chaperone PpiD</fullName>
    </alternativeName>
    <alternativeName>
        <fullName evidence="13">Periplasmic folding chaperone</fullName>
    </alternativeName>
    <alternativeName>
        <fullName evidence="10">Rotamase plp</fullName>
    </alternativeName>
</protein>
<name>A0ABT5HP53_9CAUL</name>
<evidence type="ECO:0000256" key="10">
    <source>
        <dbReference type="ARBA" id="ARBA00031484"/>
    </source>
</evidence>
<accession>A0ABT5HP53</accession>
<reference evidence="16 17" key="1">
    <citation type="submission" date="2023-01" db="EMBL/GenBank/DDBJ databases">
        <title>Novel species of the genus Asticcacaulis isolated from rivers.</title>
        <authorList>
            <person name="Lu H."/>
        </authorList>
    </citation>
    <scope>NUCLEOTIDE SEQUENCE [LARGE SCALE GENOMIC DNA]</scope>
    <source>
        <strain evidence="16 17">BYS171W</strain>
    </source>
</reference>
<evidence type="ECO:0000256" key="8">
    <source>
        <dbReference type="ARBA" id="ARBA00023186"/>
    </source>
</evidence>
<dbReference type="RefSeq" id="WP_272746354.1">
    <property type="nucleotide sequence ID" value="NZ_JAQQKX010000001.1"/>
</dbReference>
<comment type="similarity">
    <text evidence="11">Belongs to the PpiD chaperone family.</text>
</comment>
<comment type="subcellular location">
    <subcellularLocation>
        <location evidence="1">Cell inner membrane</location>
        <topology evidence="1">Single-pass type II membrane protein</topology>
        <orientation evidence="1">Periplasmic side</orientation>
    </subcellularLocation>
</comment>
<dbReference type="PANTHER" id="PTHR47529">
    <property type="entry name" value="PEPTIDYL-PROLYL CIS-TRANS ISOMERASE D"/>
    <property type="match status" value="1"/>
</dbReference>
<sequence length="644" mass="69634">MISSFRDFTKSIVFKILMVALILSFAVFGMKDVFTAATSNDVIVAGSRKTAAADYKRSFDNYKADMEQRGGQPITYELAVKEGLHVRILEELADLDSVSAWLYKIGVRPSAKVVSDQIGKYSAFFDSVTGKFDKTKYQQTLAQQNLTETKFEQIIADDIANRQFVESAVAGLKPPRIYAAMQSAFRVESRDASFLVLTPDGVEQPGDPSDADLTKFYNDNKEKLRRPELRQFVLASFAPGDFAAKVVVDEAELKKLYEFRRDTLSTPETRAFVQITVPDQKEAQNVITGLNSGADPALLAKAHKGTLLTFENKPKTAVPDRKVADAAFALKEGETSGVIQGDLGLAVVRVSRITAGSVPGYEAVRPTLEVDYKTDKAKDLAYKASEAFEKERAAGADFVATAQKLGVKVIELPPMTAQGQMINGQSFAQFPQILKTAFEQPKGGETEVTELGNGEYYAIRVNDIIPSEVPTLDKVKPQLIQAWKAKTVMDRVVAKGDEAVARLRKGESLEAVAAAMKAKVEAKPGLQRQSAQQAVGPEIAGRVFSAKAGEVFQSRPAEAVVVVGKVTAIHNGDAAIVNQAAVMTAQGLTYGLFEDISTGTRKGARATLKTKTYPQTAVKALGLDPKEVAKAAEADQANAGKAAQ</sequence>
<evidence type="ECO:0000256" key="4">
    <source>
        <dbReference type="ARBA" id="ARBA00022519"/>
    </source>
</evidence>
<dbReference type="InterPro" id="IPR046357">
    <property type="entry name" value="PPIase_dom_sf"/>
</dbReference>
<dbReference type="SUPFAM" id="SSF54534">
    <property type="entry name" value="FKBP-like"/>
    <property type="match status" value="1"/>
</dbReference>
<dbReference type="Pfam" id="PF13624">
    <property type="entry name" value="SurA_N_3"/>
    <property type="match status" value="1"/>
</dbReference>
<keyword evidence="3" id="KW-1003">Cell membrane</keyword>
<evidence type="ECO:0000256" key="11">
    <source>
        <dbReference type="ARBA" id="ARBA00038408"/>
    </source>
</evidence>
<dbReference type="PANTHER" id="PTHR47529:SF1">
    <property type="entry name" value="PERIPLASMIC CHAPERONE PPID"/>
    <property type="match status" value="1"/>
</dbReference>
<evidence type="ECO:0000313" key="16">
    <source>
        <dbReference type="EMBL" id="MDC7681838.1"/>
    </source>
</evidence>
<evidence type="ECO:0000256" key="7">
    <source>
        <dbReference type="ARBA" id="ARBA00023136"/>
    </source>
</evidence>
<comment type="caution">
    <text evidence="16">The sequence shown here is derived from an EMBL/GenBank/DDBJ whole genome shotgun (WGS) entry which is preliminary data.</text>
</comment>
<evidence type="ECO:0000256" key="1">
    <source>
        <dbReference type="ARBA" id="ARBA00004382"/>
    </source>
</evidence>
<evidence type="ECO:0000256" key="6">
    <source>
        <dbReference type="ARBA" id="ARBA00022989"/>
    </source>
</evidence>
<evidence type="ECO:0000256" key="14">
    <source>
        <dbReference type="SAM" id="Phobius"/>
    </source>
</evidence>
<feature type="domain" description="PpiC" evidence="15">
    <location>
        <begin position="248"/>
        <end position="366"/>
    </location>
</feature>
<dbReference type="Gene3D" id="3.10.50.40">
    <property type="match status" value="1"/>
</dbReference>
<keyword evidence="7 14" id="KW-0472">Membrane</keyword>
<evidence type="ECO:0000256" key="12">
    <source>
        <dbReference type="ARBA" id="ARBA00040743"/>
    </source>
</evidence>
<keyword evidence="17" id="KW-1185">Reference proteome</keyword>
<evidence type="ECO:0000256" key="2">
    <source>
        <dbReference type="ARBA" id="ARBA00018370"/>
    </source>
</evidence>
<dbReference type="EMBL" id="JAQQKX010000001">
    <property type="protein sequence ID" value="MDC7681838.1"/>
    <property type="molecule type" value="Genomic_DNA"/>
</dbReference>
<organism evidence="16 17">
    <name type="scientific">Asticcacaulis aquaticus</name>
    <dbReference type="NCBI Taxonomy" id="2984212"/>
    <lineage>
        <taxon>Bacteria</taxon>
        <taxon>Pseudomonadati</taxon>
        <taxon>Pseudomonadota</taxon>
        <taxon>Alphaproteobacteria</taxon>
        <taxon>Caulobacterales</taxon>
        <taxon>Caulobacteraceae</taxon>
        <taxon>Asticcacaulis</taxon>
    </lineage>
</organism>
<feature type="domain" description="PpiC" evidence="15">
    <location>
        <begin position="374"/>
        <end position="477"/>
    </location>
</feature>
<evidence type="ECO:0000259" key="15">
    <source>
        <dbReference type="Pfam" id="PF13145"/>
    </source>
</evidence>
<evidence type="ECO:0000256" key="13">
    <source>
        <dbReference type="ARBA" id="ARBA00042775"/>
    </source>
</evidence>
<evidence type="ECO:0000256" key="3">
    <source>
        <dbReference type="ARBA" id="ARBA00022475"/>
    </source>
</evidence>
<keyword evidence="5 14" id="KW-0812">Transmembrane</keyword>
<keyword evidence="4" id="KW-0997">Cell inner membrane</keyword>
<dbReference type="InterPro" id="IPR027304">
    <property type="entry name" value="Trigger_fact/SurA_dom_sf"/>
</dbReference>
<evidence type="ECO:0000313" key="17">
    <source>
        <dbReference type="Proteomes" id="UP001214854"/>
    </source>
</evidence>
<dbReference type="Pfam" id="PF13145">
    <property type="entry name" value="Rotamase_2"/>
    <property type="match status" value="2"/>
</dbReference>
<gene>
    <name evidence="16" type="ORF">PQU92_01015</name>
</gene>
<dbReference type="InterPro" id="IPR052029">
    <property type="entry name" value="PpiD_chaperone"/>
</dbReference>
<dbReference type="Proteomes" id="UP001214854">
    <property type="component" value="Unassembled WGS sequence"/>
</dbReference>
<evidence type="ECO:0000256" key="5">
    <source>
        <dbReference type="ARBA" id="ARBA00022692"/>
    </source>
</evidence>
<proteinExistence type="inferred from homology"/>
<keyword evidence="8" id="KW-0143">Chaperone</keyword>
<dbReference type="InterPro" id="IPR000297">
    <property type="entry name" value="PPIase_PpiC"/>
</dbReference>
<dbReference type="SUPFAM" id="SSF109998">
    <property type="entry name" value="Triger factor/SurA peptide-binding domain-like"/>
    <property type="match status" value="1"/>
</dbReference>
<keyword evidence="6 14" id="KW-1133">Transmembrane helix</keyword>